<reference evidence="2 3" key="1">
    <citation type="submission" date="2017-03" db="EMBL/GenBank/DDBJ databases">
        <title>Genomes of endolithic fungi from Antarctica.</title>
        <authorList>
            <person name="Coleine C."/>
            <person name="Masonjones S."/>
            <person name="Stajich J.E."/>
        </authorList>
    </citation>
    <scope>NUCLEOTIDE SEQUENCE [LARGE SCALE GENOMIC DNA]</scope>
    <source>
        <strain evidence="2 3">CCFEE 5187</strain>
    </source>
</reference>
<name>A0A4U0X3Z7_9PEZI</name>
<evidence type="ECO:0000313" key="3">
    <source>
        <dbReference type="Proteomes" id="UP000308768"/>
    </source>
</evidence>
<evidence type="ECO:0000313" key="2">
    <source>
        <dbReference type="EMBL" id="TKA70541.1"/>
    </source>
</evidence>
<dbReference type="AlphaFoldDB" id="A0A4U0X3Z7"/>
<dbReference type="EMBL" id="NAJN01000635">
    <property type="protein sequence ID" value="TKA70541.1"/>
    <property type="molecule type" value="Genomic_DNA"/>
</dbReference>
<keyword evidence="3" id="KW-1185">Reference proteome</keyword>
<accession>A0A4U0X3Z7</accession>
<organism evidence="2 3">
    <name type="scientific">Cryomyces minteri</name>
    <dbReference type="NCBI Taxonomy" id="331657"/>
    <lineage>
        <taxon>Eukaryota</taxon>
        <taxon>Fungi</taxon>
        <taxon>Dikarya</taxon>
        <taxon>Ascomycota</taxon>
        <taxon>Pezizomycotina</taxon>
        <taxon>Dothideomycetes</taxon>
        <taxon>Dothideomycetes incertae sedis</taxon>
        <taxon>Cryomyces</taxon>
    </lineage>
</organism>
<proteinExistence type="predicted"/>
<sequence>MAPPAFVERPVPMAATDLLNVVHKAQLLMESTEELWEKHQLNSATIQQYDAQREAQLQDQIHELIGKKAVLEKHIQERQAAKRAAKRLNDEIEGEEVEPSQATVDERSEAREALHHLRNICRKILEVTKDEYMESEWEGVRRDSTDQVPHISAYLEANDTNELQEMRVVMDDKGPRWSIMDVYNRARELQLLLKDEKIDAAGFKALWRTAEAARDKLSHDWMTQLGRKTAAEAEVKRLTRELEGLRTDLNGKDLDIQRLCDQAESLGDEKTGMANEISILTAEKIAADIELGQLAPHHERNIRHLRDEKDLEIQGLRDETESLGDEETEMEDDISILTAETTAANSKFEQLAKDRVQNESIWAKELGQHQSRLFSDFSEEYDGRYAREELAREIDRSTTATGAKAVTEAYKDALQIEVHGLKDEDQQLTAELLATGSTLKGVRTTSANSISSKVKLIQAVSTHIERLLDRGLIEEKVITVFLSLLPNTPTRSVDRIAASISAQYIDPPSDEEFDATFVPVTSSIDWSLSVVDPQKCTIYPGLSLHNALKILWILVCCAVGPGVTSTLNLLEHMLDVCKRRLLRVLSRDVFENKERAS</sequence>
<gene>
    <name evidence="2" type="ORF">B0A49_05802</name>
</gene>
<evidence type="ECO:0000256" key="1">
    <source>
        <dbReference type="SAM" id="MobiDB-lite"/>
    </source>
</evidence>
<protein>
    <submittedName>
        <fullName evidence="2">Uncharacterized protein</fullName>
    </submittedName>
</protein>
<feature type="region of interest" description="Disordered" evidence="1">
    <location>
        <begin position="86"/>
        <end position="105"/>
    </location>
</feature>
<comment type="caution">
    <text evidence="2">The sequence shown here is derived from an EMBL/GenBank/DDBJ whole genome shotgun (WGS) entry which is preliminary data.</text>
</comment>
<dbReference type="Proteomes" id="UP000308768">
    <property type="component" value="Unassembled WGS sequence"/>
</dbReference>